<evidence type="ECO:0000313" key="4">
    <source>
        <dbReference type="Proteomes" id="UP000005239"/>
    </source>
</evidence>
<organism evidence="3 4">
    <name type="scientific">Pristionchus pacificus</name>
    <name type="common">Parasitic nematode worm</name>
    <dbReference type="NCBI Taxonomy" id="54126"/>
    <lineage>
        <taxon>Eukaryota</taxon>
        <taxon>Metazoa</taxon>
        <taxon>Ecdysozoa</taxon>
        <taxon>Nematoda</taxon>
        <taxon>Chromadorea</taxon>
        <taxon>Rhabditida</taxon>
        <taxon>Rhabditina</taxon>
        <taxon>Diplogasteromorpha</taxon>
        <taxon>Diplogasteroidea</taxon>
        <taxon>Neodiplogasteridae</taxon>
        <taxon>Pristionchus</taxon>
    </lineage>
</organism>
<feature type="region of interest" description="Disordered" evidence="2">
    <location>
        <begin position="167"/>
        <end position="187"/>
    </location>
</feature>
<dbReference type="GO" id="GO:0005730">
    <property type="term" value="C:nucleolus"/>
    <property type="evidence" value="ECO:0000318"/>
    <property type="project" value="GO_Central"/>
</dbReference>
<reference evidence="4" key="1">
    <citation type="journal article" date="2008" name="Nat. Genet.">
        <title>The Pristionchus pacificus genome provides a unique perspective on nematode lifestyle and parasitism.</title>
        <authorList>
            <person name="Dieterich C."/>
            <person name="Clifton S.W."/>
            <person name="Schuster L.N."/>
            <person name="Chinwalla A."/>
            <person name="Delehaunty K."/>
            <person name="Dinkelacker I."/>
            <person name="Fulton L."/>
            <person name="Fulton R."/>
            <person name="Godfrey J."/>
            <person name="Minx P."/>
            <person name="Mitreva M."/>
            <person name="Roeseler W."/>
            <person name="Tian H."/>
            <person name="Witte H."/>
            <person name="Yang S.P."/>
            <person name="Wilson R.K."/>
            <person name="Sommer R.J."/>
        </authorList>
    </citation>
    <scope>NUCLEOTIDE SEQUENCE [LARGE SCALE GENOMIC DNA]</scope>
    <source>
        <strain evidence="4">PS312</strain>
    </source>
</reference>
<feature type="region of interest" description="Disordered" evidence="2">
    <location>
        <begin position="235"/>
        <end position="360"/>
    </location>
</feature>
<evidence type="ECO:0000313" key="3">
    <source>
        <dbReference type="EnsemblMetazoa" id="PPA05037.1"/>
    </source>
</evidence>
<feature type="coiled-coil region" evidence="1">
    <location>
        <begin position="57"/>
        <end position="119"/>
    </location>
</feature>
<dbReference type="Proteomes" id="UP000005239">
    <property type="component" value="Unassembled WGS sequence"/>
</dbReference>
<reference evidence="3" key="2">
    <citation type="submission" date="2022-06" db="UniProtKB">
        <authorList>
            <consortium name="EnsemblMetazoa"/>
        </authorList>
    </citation>
    <scope>IDENTIFICATION</scope>
    <source>
        <strain evidence="3">PS312</strain>
    </source>
</reference>
<dbReference type="AlphaFoldDB" id="A0A2A6BWS1"/>
<accession>A0A2A6BWS1</accession>
<feature type="compositionally biased region" description="Polar residues" evidence="2">
    <location>
        <begin position="167"/>
        <end position="176"/>
    </location>
</feature>
<evidence type="ECO:0000256" key="1">
    <source>
        <dbReference type="SAM" id="Coils"/>
    </source>
</evidence>
<feature type="compositionally biased region" description="Acidic residues" evidence="2">
    <location>
        <begin position="315"/>
        <end position="326"/>
    </location>
</feature>
<feature type="region of interest" description="Disordered" evidence="2">
    <location>
        <begin position="203"/>
        <end position="223"/>
    </location>
</feature>
<evidence type="ECO:0000256" key="2">
    <source>
        <dbReference type="SAM" id="MobiDB-lite"/>
    </source>
</evidence>
<feature type="region of interest" description="Disordered" evidence="2">
    <location>
        <begin position="507"/>
        <end position="526"/>
    </location>
</feature>
<protein>
    <submittedName>
        <fullName evidence="3">Uncharacterized protein</fullName>
    </submittedName>
</protein>
<keyword evidence="1" id="KW-0175">Coiled coil</keyword>
<sequence length="633" mass="69891">MSVSSTEHQLPPAPAVKEELDYAAQGRPMEHDADGIKKRDAQLIEKIDQIAERDKTIVELQSQINSLNHKVAKIEKKLASSIAEKDSAVDEVASLKLQLQNAKAVAEAQFNEMKAAMRRTPRLLHKALEDRDASMKAAAARFEQEKAEEVKVEVKRRMQMMVTWSENGCNQSSTPTVVAPSETPSEVGVDDAKTAIIVKKEEKKYEKVGEKKKDEKRDEKAKEKKLLVTNDEEVIPNDGILPESVNSGVLGDIDNDETAESAGGQLKMGETENENTVGDHRKETGKLPGDQQKPAESGDENDDDTTMKPQLSEHSDEDTEMGEEEGMNNAKDGDESEEDAADGMGGERDDDDIMDDAGTNDNDLLAAVDALVHGGEATGRAPIRATRKRTLSKRKMHGGISKKSGKRRRRIDTPFNLVHANKLTTLSQLVERTLALCKELRFDDVTEKALIAMTPGERQALLRRPTSRKKCASEYGHLSNTNIKNNLKTAISNMERKMREKVAVDAAEKDGANEESNQQSLAMTPEPVASPANDVAVILYEAQRVLSRAYFMGGLPFKDIEGILARCFAALGSRPNIEELLTQNEILQKQVVDDVMEMSNVAMRPEDRNELRRVMVRLLGFAAMAGSYEAMNA</sequence>
<keyword evidence="4" id="KW-1185">Reference proteome</keyword>
<accession>A0A8R1U7N7</accession>
<dbReference type="EnsemblMetazoa" id="PPA05037.1">
    <property type="protein sequence ID" value="PPA05037.1"/>
    <property type="gene ID" value="WBGene00094591"/>
</dbReference>
<proteinExistence type="predicted"/>
<gene>
    <name evidence="3" type="primary">WBGene00094591</name>
</gene>
<name>A0A2A6BWS1_PRIPA</name>